<comment type="caution">
    <text evidence="6">Lacks conserved residue(s) required for the propagation of feature annotation.</text>
</comment>
<dbReference type="Pfam" id="PF00072">
    <property type="entry name" value="Response_reg"/>
    <property type="match status" value="1"/>
</dbReference>
<proteinExistence type="predicted"/>
<evidence type="ECO:0000256" key="7">
    <source>
        <dbReference type="SAM" id="Phobius"/>
    </source>
</evidence>
<dbReference type="Proteomes" id="UP000823201">
    <property type="component" value="Unassembled WGS sequence"/>
</dbReference>
<dbReference type="PROSITE" id="PS50110">
    <property type="entry name" value="RESPONSE_REGULATORY"/>
    <property type="match status" value="1"/>
</dbReference>
<reference evidence="9 10" key="1">
    <citation type="submission" date="2021-01" db="EMBL/GenBank/DDBJ databases">
        <title>Genomic Encyclopedia of Type Strains, Phase IV (KMG-IV): sequencing the most valuable type-strain genomes for metagenomic binning, comparative biology and taxonomic classification.</title>
        <authorList>
            <person name="Goeker M."/>
        </authorList>
    </citation>
    <scope>NUCLEOTIDE SEQUENCE [LARGE SCALE GENOMIC DNA]</scope>
    <source>
        <strain evidence="9 10">DSM 100968</strain>
    </source>
</reference>
<evidence type="ECO:0000256" key="4">
    <source>
        <dbReference type="ARBA" id="ARBA00023125"/>
    </source>
</evidence>
<evidence type="ECO:0000259" key="8">
    <source>
        <dbReference type="PROSITE" id="PS50110"/>
    </source>
</evidence>
<dbReference type="PANTHER" id="PTHR48111:SF1">
    <property type="entry name" value="TWO-COMPONENT RESPONSE REGULATOR ORR33"/>
    <property type="match status" value="1"/>
</dbReference>
<feature type="transmembrane region" description="Helical" evidence="7">
    <location>
        <begin position="54"/>
        <end position="72"/>
    </location>
</feature>
<feature type="domain" description="Response regulatory" evidence="8">
    <location>
        <begin position="138"/>
        <end position="260"/>
    </location>
</feature>
<name>A0ABS2Q680_9BACL</name>
<keyword evidence="10" id="KW-1185">Reference proteome</keyword>
<evidence type="ECO:0000256" key="5">
    <source>
        <dbReference type="ARBA" id="ARBA00023163"/>
    </source>
</evidence>
<evidence type="ECO:0000313" key="10">
    <source>
        <dbReference type="Proteomes" id="UP000823201"/>
    </source>
</evidence>
<comment type="caution">
    <text evidence="9">The sequence shown here is derived from an EMBL/GenBank/DDBJ whole genome shotgun (WGS) entry which is preliminary data.</text>
</comment>
<evidence type="ECO:0000256" key="2">
    <source>
        <dbReference type="ARBA" id="ARBA00023012"/>
    </source>
</evidence>
<keyword evidence="7" id="KW-0472">Membrane</keyword>
<accession>A0ABS2Q680</accession>
<dbReference type="InterPro" id="IPR001789">
    <property type="entry name" value="Sig_transdc_resp-reg_receiver"/>
</dbReference>
<dbReference type="Gene3D" id="3.40.50.2300">
    <property type="match status" value="1"/>
</dbReference>
<keyword evidence="1" id="KW-0597">Phosphoprotein</keyword>
<keyword evidence="7" id="KW-1133">Transmembrane helix</keyword>
<dbReference type="SMART" id="SM00448">
    <property type="entry name" value="REC"/>
    <property type="match status" value="1"/>
</dbReference>
<dbReference type="PANTHER" id="PTHR48111">
    <property type="entry name" value="REGULATOR OF RPOS"/>
    <property type="match status" value="1"/>
</dbReference>
<sequence>MTAEGPMLIPELLHLFKINLAFLNHSNLTYYVVIMREEDRQSNAEKSFFTHMHALFCLPVTHSVTLFIFLNLTQKNLQDIHRFNSDQSSVRITVFDDRTKDLENKLIQIINEYDPEIFYESSRINSLVAAGSNIEPLHFSVVDDDQIVRSFLKEFIERQDWNYPSDVETFREGQSFFESKRLEKAGKHVVLLESILPRITGLEIVKQIRKNYSDDTVSIMMFSGRKREDDALSAFKFGVNDFMEKPIRIHELALRIMNMTKRMRELVSSFN</sequence>
<dbReference type="EMBL" id="JAFBEV010000002">
    <property type="protein sequence ID" value="MBM7656825.1"/>
    <property type="molecule type" value="Genomic_DNA"/>
</dbReference>
<protein>
    <submittedName>
        <fullName evidence="9">PleD family two-component response regulator</fullName>
    </submittedName>
</protein>
<evidence type="ECO:0000313" key="9">
    <source>
        <dbReference type="EMBL" id="MBM7656825.1"/>
    </source>
</evidence>
<evidence type="ECO:0000256" key="1">
    <source>
        <dbReference type="ARBA" id="ARBA00022553"/>
    </source>
</evidence>
<gene>
    <name evidence="9" type="ORF">JOC27_000262</name>
</gene>
<dbReference type="CDD" id="cd00156">
    <property type="entry name" value="REC"/>
    <property type="match status" value="1"/>
</dbReference>
<dbReference type="InterPro" id="IPR011006">
    <property type="entry name" value="CheY-like_superfamily"/>
</dbReference>
<keyword evidence="5" id="KW-0804">Transcription</keyword>
<keyword evidence="7" id="KW-0812">Transmembrane</keyword>
<feature type="transmembrane region" description="Helical" evidence="7">
    <location>
        <begin position="12"/>
        <end position="33"/>
    </location>
</feature>
<dbReference type="RefSeq" id="WP_205005191.1">
    <property type="nucleotide sequence ID" value="NZ_CBCRXA010000002.1"/>
</dbReference>
<keyword evidence="4" id="KW-0238">DNA-binding</keyword>
<keyword evidence="3" id="KW-0805">Transcription regulation</keyword>
<keyword evidence="2" id="KW-0902">Two-component regulatory system</keyword>
<evidence type="ECO:0000256" key="3">
    <source>
        <dbReference type="ARBA" id="ARBA00023015"/>
    </source>
</evidence>
<evidence type="ECO:0000256" key="6">
    <source>
        <dbReference type="PROSITE-ProRule" id="PRU00169"/>
    </source>
</evidence>
<dbReference type="SUPFAM" id="SSF52172">
    <property type="entry name" value="CheY-like"/>
    <property type="match status" value="1"/>
</dbReference>
<dbReference type="InterPro" id="IPR039420">
    <property type="entry name" value="WalR-like"/>
</dbReference>
<organism evidence="9 10">
    <name type="scientific">Sporolactobacillus spathodeae</name>
    <dbReference type="NCBI Taxonomy" id="1465502"/>
    <lineage>
        <taxon>Bacteria</taxon>
        <taxon>Bacillati</taxon>
        <taxon>Bacillota</taxon>
        <taxon>Bacilli</taxon>
        <taxon>Bacillales</taxon>
        <taxon>Sporolactobacillaceae</taxon>
        <taxon>Sporolactobacillus</taxon>
    </lineage>
</organism>